<dbReference type="EMBL" id="JAEUBE010000487">
    <property type="protein sequence ID" value="KAH3661311.1"/>
    <property type="molecule type" value="Genomic_DNA"/>
</dbReference>
<gene>
    <name evidence="1" type="ORF">OGAPHI_006718</name>
</gene>
<dbReference type="RefSeq" id="XP_046058435.1">
    <property type="nucleotide sequence ID" value="XM_046208034.1"/>
</dbReference>
<dbReference type="Proteomes" id="UP000769157">
    <property type="component" value="Unassembled WGS sequence"/>
</dbReference>
<dbReference type="GeneID" id="70238682"/>
<reference evidence="1" key="1">
    <citation type="journal article" date="2021" name="Open Biol.">
        <title>Shared evolutionary footprints suggest mitochondrial oxidative damage underlies multiple complex I losses in fungi.</title>
        <authorList>
            <person name="Schikora-Tamarit M.A."/>
            <person name="Marcet-Houben M."/>
            <person name="Nosek J."/>
            <person name="Gabaldon T."/>
        </authorList>
    </citation>
    <scope>NUCLEOTIDE SEQUENCE</scope>
    <source>
        <strain evidence="1">CBS6075</strain>
    </source>
</reference>
<name>A0A9P8T158_9ASCO</name>
<protein>
    <submittedName>
        <fullName evidence="1">Uncharacterized protein</fullName>
    </submittedName>
</protein>
<sequence>MANSQSPTLATCTLTSMWKNDSAQSSCAQTSNGMDINRMLRRPILSTTENATIVKIKLVPAMKQLTAVLLLYPTILKIVPEKYISELIPTSCCAAWRPHPMISARWLAGVLNSSMELFLRRSRTLDPGMHELSWWISAMLASISSGGHPRYTLWSTCWARWWSPLEIRYRGVSGRNTNATSWITDGTSEIPMTALQPPWQLLRAAPMP</sequence>
<reference evidence="1" key="2">
    <citation type="submission" date="2021-01" db="EMBL/GenBank/DDBJ databases">
        <authorList>
            <person name="Schikora-Tamarit M.A."/>
        </authorList>
    </citation>
    <scope>NUCLEOTIDE SEQUENCE</scope>
    <source>
        <strain evidence="1">CBS6075</strain>
    </source>
</reference>
<keyword evidence="2" id="KW-1185">Reference proteome</keyword>
<dbReference type="AlphaFoldDB" id="A0A9P8T158"/>
<evidence type="ECO:0000313" key="1">
    <source>
        <dbReference type="EMBL" id="KAH3661311.1"/>
    </source>
</evidence>
<comment type="caution">
    <text evidence="1">The sequence shown here is derived from an EMBL/GenBank/DDBJ whole genome shotgun (WGS) entry which is preliminary data.</text>
</comment>
<organism evidence="1 2">
    <name type="scientific">Ogataea philodendri</name>
    <dbReference type="NCBI Taxonomy" id="1378263"/>
    <lineage>
        <taxon>Eukaryota</taxon>
        <taxon>Fungi</taxon>
        <taxon>Dikarya</taxon>
        <taxon>Ascomycota</taxon>
        <taxon>Saccharomycotina</taxon>
        <taxon>Pichiomycetes</taxon>
        <taxon>Pichiales</taxon>
        <taxon>Pichiaceae</taxon>
        <taxon>Ogataea</taxon>
    </lineage>
</organism>
<evidence type="ECO:0000313" key="2">
    <source>
        <dbReference type="Proteomes" id="UP000769157"/>
    </source>
</evidence>
<accession>A0A9P8T158</accession>
<proteinExistence type="predicted"/>